<protein>
    <submittedName>
        <fullName evidence="2">Uncharacterized protein</fullName>
    </submittedName>
</protein>
<dbReference type="EMBL" id="KZ293647">
    <property type="protein sequence ID" value="PBK98998.1"/>
    <property type="molecule type" value="Genomic_DNA"/>
</dbReference>
<evidence type="ECO:0000256" key="1">
    <source>
        <dbReference type="SAM" id="MobiDB-lite"/>
    </source>
</evidence>
<sequence>MVDSKETNSSWTQNVEHSRKSFENKSVSGSESRCWLMQMIDGELDSTTLLRLSSPR</sequence>
<keyword evidence="3" id="KW-1185">Reference proteome</keyword>
<dbReference type="AlphaFoldDB" id="A0A2H3E764"/>
<name>A0A2H3E764_ARMGA</name>
<dbReference type="Proteomes" id="UP000217790">
    <property type="component" value="Unassembled WGS sequence"/>
</dbReference>
<reference evidence="3" key="1">
    <citation type="journal article" date="2017" name="Nat. Ecol. Evol.">
        <title>Genome expansion and lineage-specific genetic innovations in the forest pathogenic fungi Armillaria.</title>
        <authorList>
            <person name="Sipos G."/>
            <person name="Prasanna A.N."/>
            <person name="Walter M.C."/>
            <person name="O'Connor E."/>
            <person name="Balint B."/>
            <person name="Krizsan K."/>
            <person name="Kiss B."/>
            <person name="Hess J."/>
            <person name="Varga T."/>
            <person name="Slot J."/>
            <person name="Riley R."/>
            <person name="Boka B."/>
            <person name="Rigling D."/>
            <person name="Barry K."/>
            <person name="Lee J."/>
            <person name="Mihaltcheva S."/>
            <person name="LaButti K."/>
            <person name="Lipzen A."/>
            <person name="Waldron R."/>
            <person name="Moloney N.M."/>
            <person name="Sperisen C."/>
            <person name="Kredics L."/>
            <person name="Vagvoelgyi C."/>
            <person name="Patrignani A."/>
            <person name="Fitzpatrick D."/>
            <person name="Nagy I."/>
            <person name="Doyle S."/>
            <person name="Anderson J.B."/>
            <person name="Grigoriev I.V."/>
            <person name="Gueldener U."/>
            <person name="Muensterkoetter M."/>
            <person name="Nagy L.G."/>
        </authorList>
    </citation>
    <scope>NUCLEOTIDE SEQUENCE [LARGE SCALE GENOMIC DNA]</scope>
    <source>
        <strain evidence="3">Ar21-2</strain>
    </source>
</reference>
<organism evidence="2 3">
    <name type="scientific">Armillaria gallica</name>
    <name type="common">Bulbous honey fungus</name>
    <name type="synonym">Armillaria bulbosa</name>
    <dbReference type="NCBI Taxonomy" id="47427"/>
    <lineage>
        <taxon>Eukaryota</taxon>
        <taxon>Fungi</taxon>
        <taxon>Dikarya</taxon>
        <taxon>Basidiomycota</taxon>
        <taxon>Agaricomycotina</taxon>
        <taxon>Agaricomycetes</taxon>
        <taxon>Agaricomycetidae</taxon>
        <taxon>Agaricales</taxon>
        <taxon>Marasmiineae</taxon>
        <taxon>Physalacriaceae</taxon>
        <taxon>Armillaria</taxon>
    </lineage>
</organism>
<gene>
    <name evidence="2" type="ORF">ARMGADRAFT_1007634</name>
</gene>
<accession>A0A2H3E764</accession>
<evidence type="ECO:0000313" key="3">
    <source>
        <dbReference type="Proteomes" id="UP000217790"/>
    </source>
</evidence>
<evidence type="ECO:0000313" key="2">
    <source>
        <dbReference type="EMBL" id="PBK98998.1"/>
    </source>
</evidence>
<feature type="region of interest" description="Disordered" evidence="1">
    <location>
        <begin position="1"/>
        <end position="30"/>
    </location>
</feature>
<proteinExistence type="predicted"/>
<dbReference type="InParanoid" id="A0A2H3E764"/>